<dbReference type="AlphaFoldDB" id="A0A4S4D868"/>
<feature type="domain" description="DUF3741" evidence="2">
    <location>
        <begin position="209"/>
        <end position="243"/>
    </location>
</feature>
<evidence type="ECO:0000313" key="5">
    <source>
        <dbReference type="Proteomes" id="UP000306102"/>
    </source>
</evidence>
<dbReference type="Pfam" id="PF14309">
    <property type="entry name" value="DUF4378"/>
    <property type="match status" value="1"/>
</dbReference>
<evidence type="ECO:0000313" key="4">
    <source>
        <dbReference type="EMBL" id="THF98163.1"/>
    </source>
</evidence>
<feature type="compositionally biased region" description="Basic and acidic residues" evidence="1">
    <location>
        <begin position="696"/>
        <end position="710"/>
    </location>
</feature>
<name>A0A4S4D868_CAMSN</name>
<dbReference type="PANTHER" id="PTHR47212">
    <property type="entry name" value="ADHESIN-LIKE PROTEIN, PUTATIVE (DUF3741)-RELATED"/>
    <property type="match status" value="1"/>
</dbReference>
<evidence type="ECO:0000259" key="2">
    <source>
        <dbReference type="Pfam" id="PF12552"/>
    </source>
</evidence>
<protein>
    <recommendedName>
        <fullName evidence="6">DUF4378 domain-containing protein</fullName>
    </recommendedName>
</protein>
<gene>
    <name evidence="4" type="ORF">TEA_028408</name>
</gene>
<feature type="region of interest" description="Disordered" evidence="1">
    <location>
        <begin position="512"/>
        <end position="532"/>
    </location>
</feature>
<proteinExistence type="predicted"/>
<evidence type="ECO:0000256" key="1">
    <source>
        <dbReference type="SAM" id="MobiDB-lite"/>
    </source>
</evidence>
<feature type="compositionally biased region" description="Polar residues" evidence="1">
    <location>
        <begin position="512"/>
        <end position="531"/>
    </location>
</feature>
<accession>A0A4S4D868</accession>
<keyword evidence="5" id="KW-1185">Reference proteome</keyword>
<evidence type="ECO:0008006" key="6">
    <source>
        <dbReference type="Google" id="ProtNLM"/>
    </source>
</evidence>
<comment type="caution">
    <text evidence="4">The sequence shown here is derived from an EMBL/GenBank/DDBJ whole genome shotgun (WGS) entry which is preliminary data.</text>
</comment>
<reference evidence="4 5" key="1">
    <citation type="journal article" date="2018" name="Proc. Natl. Acad. Sci. U.S.A.">
        <title>Draft genome sequence of Camellia sinensis var. sinensis provides insights into the evolution of the tea genome and tea quality.</title>
        <authorList>
            <person name="Wei C."/>
            <person name="Yang H."/>
            <person name="Wang S."/>
            <person name="Zhao J."/>
            <person name="Liu C."/>
            <person name="Gao L."/>
            <person name="Xia E."/>
            <person name="Lu Y."/>
            <person name="Tai Y."/>
            <person name="She G."/>
            <person name="Sun J."/>
            <person name="Cao H."/>
            <person name="Tong W."/>
            <person name="Gao Q."/>
            <person name="Li Y."/>
            <person name="Deng W."/>
            <person name="Jiang X."/>
            <person name="Wang W."/>
            <person name="Chen Q."/>
            <person name="Zhang S."/>
            <person name="Li H."/>
            <person name="Wu J."/>
            <person name="Wang P."/>
            <person name="Li P."/>
            <person name="Shi C."/>
            <person name="Zheng F."/>
            <person name="Jian J."/>
            <person name="Huang B."/>
            <person name="Shan D."/>
            <person name="Shi M."/>
            <person name="Fang C."/>
            <person name="Yue Y."/>
            <person name="Li F."/>
            <person name="Li D."/>
            <person name="Wei S."/>
            <person name="Han B."/>
            <person name="Jiang C."/>
            <person name="Yin Y."/>
            <person name="Xia T."/>
            <person name="Zhang Z."/>
            <person name="Bennetzen J.L."/>
            <person name="Zhao S."/>
            <person name="Wan X."/>
        </authorList>
    </citation>
    <scope>NUCLEOTIDE SEQUENCE [LARGE SCALE GENOMIC DNA]</scope>
    <source>
        <strain evidence="5">cv. Shuchazao</strain>
        <tissue evidence="4">Leaf</tissue>
    </source>
</reference>
<dbReference type="Pfam" id="PF12552">
    <property type="entry name" value="DUF3741"/>
    <property type="match status" value="1"/>
</dbReference>
<feature type="region of interest" description="Disordered" evidence="1">
    <location>
        <begin position="44"/>
        <end position="80"/>
    </location>
</feature>
<dbReference type="InterPro" id="IPR022212">
    <property type="entry name" value="DUF3741"/>
</dbReference>
<dbReference type="Proteomes" id="UP000306102">
    <property type="component" value="Unassembled WGS sequence"/>
</dbReference>
<feature type="compositionally biased region" description="Basic residues" evidence="1">
    <location>
        <begin position="121"/>
        <end position="132"/>
    </location>
</feature>
<organism evidence="4 5">
    <name type="scientific">Camellia sinensis var. sinensis</name>
    <name type="common">China tea</name>
    <dbReference type="NCBI Taxonomy" id="542762"/>
    <lineage>
        <taxon>Eukaryota</taxon>
        <taxon>Viridiplantae</taxon>
        <taxon>Streptophyta</taxon>
        <taxon>Embryophyta</taxon>
        <taxon>Tracheophyta</taxon>
        <taxon>Spermatophyta</taxon>
        <taxon>Magnoliopsida</taxon>
        <taxon>eudicotyledons</taxon>
        <taxon>Gunneridae</taxon>
        <taxon>Pentapetalae</taxon>
        <taxon>asterids</taxon>
        <taxon>Ericales</taxon>
        <taxon>Theaceae</taxon>
        <taxon>Camellia</taxon>
    </lineage>
</organism>
<feature type="region of interest" description="Disordered" evidence="1">
    <location>
        <begin position="93"/>
        <end position="138"/>
    </location>
</feature>
<dbReference type="STRING" id="542762.A0A4S4D868"/>
<dbReference type="InterPro" id="IPR025486">
    <property type="entry name" value="DUF4378"/>
</dbReference>
<dbReference type="EMBL" id="SDRB02012281">
    <property type="protein sequence ID" value="THF98163.1"/>
    <property type="molecule type" value="Genomic_DNA"/>
</dbReference>
<feature type="region of interest" description="Disordered" evidence="1">
    <location>
        <begin position="253"/>
        <end position="287"/>
    </location>
</feature>
<feature type="compositionally biased region" description="Basic and acidic residues" evidence="1">
    <location>
        <begin position="70"/>
        <end position="80"/>
    </location>
</feature>
<dbReference type="PANTHER" id="PTHR47212:SF4">
    <property type="entry name" value="ADHESIN-LIKE PROTEIN, PUTATIVE (DUF3741)-RELATED"/>
    <property type="match status" value="1"/>
</dbReference>
<evidence type="ECO:0000259" key="3">
    <source>
        <dbReference type="Pfam" id="PF14309"/>
    </source>
</evidence>
<feature type="domain" description="DUF4378" evidence="3">
    <location>
        <begin position="772"/>
        <end position="920"/>
    </location>
</feature>
<sequence length="949" mass="107739">MAKKSQRHPIRYDKDQAGCIWGFISFFDFRYGRSTRKRLLDRRRQNVGARYSPSKLHMRKNSNGDPQEIYDGKERDTPIADDARTSVKDLMEEEMFSEQEKNKQTSNAGIEAKESDPGHSGRLKKNHKRTSKSSKSSCDINYELDAAENLGPDNSRRHDSEEKNFKNFDMEVLLNEICQQIYQNNDLDIQSIFDEKFVEAIKVFVDQRFTNGKIDRSKEFTDILQTLSSNKELILKLLKDPNSLSMKQFDNLEDGQSEKDQNSNSSATFNLLGGELNNSKPSEPVARKPHNFFRRKSKSQEKIVLNGDENCQNSSRIVILKPGPQSVQISETEMKLSSSPQAHHDLGTKVQTEKIASQFSFTKIKRKLKNAMGKERHGSHSNDQNMGYNDKGVGREKGGWNSPNRNHFYNERFARPAIGVKNKENNCKLKDTETSSGNETVDFAKLRVSNIYVEAKKHLSEMLSNGDEIEDFSSQQLPKSLGRILSLPEFNLSPVCSPRRDNANTGQLTQENHVSHLSPSQQDLNDQSCISDNPEDMVQSCNANSDVLDELARANAVEETSCSMRPEKSCEDMVQSCNANSDVLDELARANAVEETSCSMRPEKSCEGDVEILETYELVLEEIEIVEIGIMDISAEQCSSSIIGDERNGDLPELCDEDESAPCLKLVKPCCPQDSFEQDQLLSSSLTSPPSSSITEHVEDLDSTNERSERPSPVSVLEPLFTEDDISPARIKSQTVEPPMQPLQIHFEERMICATSREICISTCMEDEESAFEYVEAVLLASDLNWEEFLLRWLSSDQILDASLFDEVELFSNRSCHDQKLLFDCTNEVLQEVCERYFGNSPWVSFIKHNIRPIPRRESLIHEVWEGVEWHLLPMPSPHTLDQIVRKDMAKTGTWMDLRFDVESISIDIGEAIFEELVEDAILSFVNEGEEVDSSMLPEELVEINDLDL</sequence>
<feature type="compositionally biased region" description="Low complexity" evidence="1">
    <location>
        <begin position="681"/>
        <end position="693"/>
    </location>
</feature>
<feature type="region of interest" description="Disordered" evidence="1">
    <location>
        <begin position="681"/>
        <end position="715"/>
    </location>
</feature>